<keyword evidence="1" id="KW-0732">Signal</keyword>
<dbReference type="OrthoDB" id="20901at2759"/>
<dbReference type="InParanoid" id="A0A151ZC50"/>
<proteinExistence type="predicted"/>
<protein>
    <submittedName>
        <fullName evidence="2">Uncharacterized protein</fullName>
    </submittedName>
</protein>
<gene>
    <name evidence="2" type="ORF">DLAC_07266</name>
</gene>
<evidence type="ECO:0000256" key="1">
    <source>
        <dbReference type="SAM" id="SignalP"/>
    </source>
</evidence>
<comment type="caution">
    <text evidence="2">The sequence shown here is derived from an EMBL/GenBank/DDBJ whole genome shotgun (WGS) entry which is preliminary data.</text>
</comment>
<dbReference type="FunCoup" id="A0A151ZC50">
    <property type="interactions" value="425"/>
</dbReference>
<feature type="signal peptide" evidence="1">
    <location>
        <begin position="1"/>
        <end position="23"/>
    </location>
</feature>
<evidence type="ECO:0000313" key="3">
    <source>
        <dbReference type="Proteomes" id="UP000076078"/>
    </source>
</evidence>
<reference evidence="2 3" key="1">
    <citation type="submission" date="2015-12" db="EMBL/GenBank/DDBJ databases">
        <title>Dictyostelia acquired genes for synthesis and detection of signals that induce cell-type specialization by lateral gene transfer from prokaryotes.</title>
        <authorList>
            <person name="Gloeckner G."/>
            <person name="Schaap P."/>
        </authorList>
    </citation>
    <scope>NUCLEOTIDE SEQUENCE [LARGE SCALE GENOMIC DNA]</scope>
    <source>
        <strain evidence="2 3">TK</strain>
    </source>
</reference>
<dbReference type="STRING" id="361077.A0A151ZC50"/>
<evidence type="ECO:0000313" key="2">
    <source>
        <dbReference type="EMBL" id="KYQ91509.1"/>
    </source>
</evidence>
<dbReference type="Proteomes" id="UP000076078">
    <property type="component" value="Unassembled WGS sequence"/>
</dbReference>
<sequence length="653" mass="74448">MKDKVLVLLIFVLLGISVLRIDGISTTLNKDISVYDDELSPILVIPPFSQADTNSTKFVHSGKYSIEFESDFYMVVPVVSNQSFVIDKRYHKSFNFWIYSTVEQQDISVSFIASDKSIHGIPVINPIQPAYSFTHSSYLPVGGWVYVEIPLDFFPDQTYRGIWFLQKHPNNSKIYIDDISITPHKEFTNQFRLYSDGIQGYYIQILESKGVKLYQVEETFKNHTYSLALNIKKNNTLQIEFQRDLKIFNETIDFKFQLNIEKKFEKHQHIQVEFKLPPDVIPDELQILQIPLDGSKDSPCGKVQLAKGKWVSCVIRLPRKTTINAIKFSLSNNTLINGHDIYLDNLLLDFYNNTLGSTFLNNSLSSLSMNQIEQLPQLQAPQLITKSDSDAAKLEFYQADFITTAVNNIISDTIPNINLTSTSNNNSSSNSNSTITVKPLPAGEYFPFQFINNLYVKTVGMTIKWSNNQSAVEPSVTIRSPNSNLDIKGSRLVYQQDFNSSELVRFVGKDQPINILFQNETGVNEFQFLTLNFSREFNDFYLIVGSLDNFEDIFVTSSTSNGTVTNNWDVIASGFLLDLPESDQTALIKYKFARQNVLLTAKKSELGFTPPNNNRNFIILRQRDPIQTLSFSMVSNQSSRVFYSLLSLKLNKE</sequence>
<dbReference type="EMBL" id="LODT01000034">
    <property type="protein sequence ID" value="KYQ91509.1"/>
    <property type="molecule type" value="Genomic_DNA"/>
</dbReference>
<keyword evidence="3" id="KW-1185">Reference proteome</keyword>
<feature type="chain" id="PRO_5007593110" evidence="1">
    <location>
        <begin position="24"/>
        <end position="653"/>
    </location>
</feature>
<accession>A0A151ZC50</accession>
<name>A0A151ZC50_TIELA</name>
<dbReference type="AlphaFoldDB" id="A0A151ZC50"/>
<dbReference type="OMA" id="IWFLQRH"/>
<organism evidence="2 3">
    <name type="scientific">Tieghemostelium lacteum</name>
    <name type="common">Slime mold</name>
    <name type="synonym">Dictyostelium lacteum</name>
    <dbReference type="NCBI Taxonomy" id="361077"/>
    <lineage>
        <taxon>Eukaryota</taxon>
        <taxon>Amoebozoa</taxon>
        <taxon>Evosea</taxon>
        <taxon>Eumycetozoa</taxon>
        <taxon>Dictyostelia</taxon>
        <taxon>Dictyosteliales</taxon>
        <taxon>Raperosteliaceae</taxon>
        <taxon>Tieghemostelium</taxon>
    </lineage>
</organism>